<keyword evidence="2" id="KW-1185">Reference proteome</keyword>
<evidence type="ECO:0000313" key="2">
    <source>
        <dbReference type="Proteomes" id="UP000003527"/>
    </source>
</evidence>
<dbReference type="RefSeq" id="WP_009428669.1">
    <property type="nucleotide sequence ID" value="NZ_JH414504.1"/>
</dbReference>
<comment type="caution">
    <text evidence="1">The sequence shown here is derived from an EMBL/GenBank/DDBJ whole genome shotgun (WGS) entry which is preliminary data.</text>
</comment>
<dbReference type="Proteomes" id="UP000003527">
    <property type="component" value="Unassembled WGS sequence"/>
</dbReference>
<evidence type="ECO:0000313" key="1">
    <source>
        <dbReference type="EMBL" id="EHL11529.1"/>
    </source>
</evidence>
<proteinExistence type="predicted"/>
<sequence>MGTEINSFIEKFKDYADCYTVIGGTACDILMTEAGTDFRATKDIDMILIMEARYKEFAHIFWEFIMEGGYRFGWKNSEKAHFYRFTEPRSGYPAMIELFSREPNYINFIPDGIIPIHIDEDTSSLSAILLNDDYYKFMLTGRRVVSGISVLDTEHLIPFKMYAWLDLKDKKARGEHVNERDLKKHKYDVFRLLQIARRDNKIETNGIVRENIIRFMEEIRMENIPFIQLLLPFEMQEALAYLGEIYR</sequence>
<organism evidence="1 2">
    <name type="scientific">Oribacterium asaccharolyticum ACB7</name>
    <dbReference type="NCBI Taxonomy" id="796944"/>
    <lineage>
        <taxon>Bacteria</taxon>
        <taxon>Bacillati</taxon>
        <taxon>Bacillota</taxon>
        <taxon>Clostridia</taxon>
        <taxon>Lachnospirales</taxon>
        <taxon>Lachnospiraceae</taxon>
        <taxon>Oribacterium</taxon>
    </lineage>
</organism>
<reference evidence="1 2" key="1">
    <citation type="submission" date="2011-08" db="EMBL/GenBank/DDBJ databases">
        <title>The Genome Sequence of Oribacterium sp. ACB7.</title>
        <authorList>
            <consortium name="The Broad Institute Genome Sequencing Platform"/>
            <person name="Earl A."/>
            <person name="Ward D."/>
            <person name="Feldgarden M."/>
            <person name="Gevers D."/>
            <person name="Sizova M."/>
            <person name="Hazen A."/>
            <person name="Epstein S."/>
            <person name="Young S.K."/>
            <person name="Zeng Q."/>
            <person name="Gargeya S."/>
            <person name="Fitzgerald M."/>
            <person name="Haas B."/>
            <person name="Abouelleil A."/>
            <person name="Alvarado L."/>
            <person name="Arachchi H.M."/>
            <person name="Berlin A."/>
            <person name="Brown A."/>
            <person name="Chapman S.B."/>
            <person name="Chen Z."/>
            <person name="Dunbar C."/>
            <person name="Freedman E."/>
            <person name="Gearin G."/>
            <person name="Gellesch M."/>
            <person name="Goldberg J."/>
            <person name="Griggs A."/>
            <person name="Gujja S."/>
            <person name="Heiman D."/>
            <person name="Howarth C."/>
            <person name="Larson L."/>
            <person name="Lui A."/>
            <person name="MacDonald P.J.P."/>
            <person name="Montmayeur A."/>
            <person name="Murphy C."/>
            <person name="Neiman D."/>
            <person name="Pearson M."/>
            <person name="Priest M."/>
            <person name="Roberts A."/>
            <person name="Saif S."/>
            <person name="Shea T."/>
            <person name="Shenoy N."/>
            <person name="Sisk P."/>
            <person name="Stolte C."/>
            <person name="Sykes S."/>
            <person name="Wortman J."/>
            <person name="Nusbaum C."/>
            <person name="Birren B."/>
        </authorList>
    </citation>
    <scope>NUCLEOTIDE SEQUENCE [LARGE SCALE GENOMIC DNA]</scope>
    <source>
        <strain evidence="1 2">ACB7</strain>
    </source>
</reference>
<dbReference type="PATRIC" id="fig|796944.3.peg.1591"/>
<dbReference type="AlphaFoldDB" id="G9WVC8"/>
<dbReference type="EMBL" id="AFZD01000017">
    <property type="protein sequence ID" value="EHL11529.1"/>
    <property type="molecule type" value="Genomic_DNA"/>
</dbReference>
<protein>
    <submittedName>
        <fullName evidence="1">Uncharacterized protein</fullName>
    </submittedName>
</protein>
<dbReference type="HOGENOM" id="CLU_096751_0_0_9"/>
<accession>G9WVC8</accession>
<gene>
    <name evidence="1" type="ORF">HMPREF9624_00862</name>
</gene>
<name>G9WVC8_9FIRM</name>